<dbReference type="InterPro" id="IPR006195">
    <property type="entry name" value="aa-tRNA-synth_II"/>
</dbReference>
<dbReference type="GeneID" id="37026029"/>
<dbReference type="EC" id="6.1.1.11" evidence="1"/>
<feature type="non-terminal residue" evidence="13">
    <location>
        <position position="394"/>
    </location>
</feature>
<dbReference type="InterPro" id="IPR045864">
    <property type="entry name" value="aa-tRNA-synth_II/BPL/LPL"/>
</dbReference>
<evidence type="ECO:0000256" key="10">
    <source>
        <dbReference type="SAM" id="Coils"/>
    </source>
</evidence>
<keyword evidence="2" id="KW-0436">Ligase</keyword>
<proteinExistence type="predicted"/>
<evidence type="ECO:0000256" key="9">
    <source>
        <dbReference type="PIRSR" id="PIRSR001529-2"/>
    </source>
</evidence>
<reference evidence="13 14" key="1">
    <citation type="journal article" date="2018" name="Mol. Biol. Evol.">
        <title>Broad Genomic Sampling Reveals a Smut Pathogenic Ancestry of the Fungal Clade Ustilaginomycotina.</title>
        <authorList>
            <person name="Kijpornyongpan T."/>
            <person name="Mondo S.J."/>
            <person name="Barry K."/>
            <person name="Sandor L."/>
            <person name="Lee J."/>
            <person name="Lipzen A."/>
            <person name="Pangilinan J."/>
            <person name="LaButti K."/>
            <person name="Hainaut M."/>
            <person name="Henrissat B."/>
            <person name="Grigoriev I.V."/>
            <person name="Spatafora J.W."/>
            <person name="Aime M.C."/>
        </authorList>
    </citation>
    <scope>NUCLEOTIDE SEQUENCE [LARGE SCALE GENOMIC DNA]</scope>
    <source>
        <strain evidence="13 14">MCA 5214</strain>
    </source>
</reference>
<dbReference type="EMBL" id="KZ819662">
    <property type="protein sequence ID" value="PWN30002.1"/>
    <property type="molecule type" value="Genomic_DNA"/>
</dbReference>
<dbReference type="GO" id="GO:0004828">
    <property type="term" value="F:serine-tRNA ligase activity"/>
    <property type="evidence" value="ECO:0007669"/>
    <property type="project" value="UniProtKB-EC"/>
</dbReference>
<feature type="binding site" evidence="8">
    <location>
        <position position="379"/>
    </location>
    <ligand>
        <name>L-serine</name>
        <dbReference type="ChEBI" id="CHEBI:33384"/>
    </ligand>
</feature>
<feature type="region of interest" description="Disordered" evidence="11">
    <location>
        <begin position="176"/>
        <end position="196"/>
    </location>
</feature>
<dbReference type="RefSeq" id="XP_025364614.1">
    <property type="nucleotide sequence ID" value="XM_025504206.1"/>
</dbReference>
<evidence type="ECO:0000256" key="6">
    <source>
        <dbReference type="ARBA" id="ARBA00031113"/>
    </source>
</evidence>
<dbReference type="GO" id="GO:0005524">
    <property type="term" value="F:ATP binding"/>
    <property type="evidence" value="ECO:0007669"/>
    <property type="project" value="UniProtKB-KW"/>
</dbReference>
<dbReference type="PRINTS" id="PR00981">
    <property type="entry name" value="TRNASYNTHSER"/>
</dbReference>
<dbReference type="Gene3D" id="3.30.930.10">
    <property type="entry name" value="Bira Bifunctional Protein, Domain 2"/>
    <property type="match status" value="1"/>
</dbReference>
<dbReference type="AlphaFoldDB" id="A0A316UXR2"/>
<sequence>MNHLGNKAADAQKSVAAFLKQNKMKKGPRIKEDEERLRGEAKELSNQMTALRQEHDQLGQDITALLLASPNVSHESAPIGSESQAKVSKESATIRRTHLGLATLLSPSGQIDTPAGRLATGPSFPYLTDSVALLEQALLRYSTDIALAKGYRLVSTPAVVRTDVAERCGFDPRGGEGGQTYFVSSSSSTSSPEENGHPDLCLIGTAEIALAALVSGRTFPRSSLPLRLLAISPSFRAEAGGRGQETKGLYRLHQFMKAEMFVVAAPPSEESGETHPDLLEELRAIQEQVFSSLGLTTRTLLMPTEELGASAHRKYDIEAWMPGRGSDQDGGGWGEVSSASDCTDYQASRLAINVEGVSTPAKEQKKQKPATSTPAHTLNATLLAAPRVIIALME</sequence>
<dbReference type="PROSITE" id="PS50862">
    <property type="entry name" value="AA_TRNA_LIGASE_II"/>
    <property type="match status" value="1"/>
</dbReference>
<dbReference type="InterPro" id="IPR010978">
    <property type="entry name" value="tRNA-bd_arm"/>
</dbReference>
<feature type="binding site" evidence="8">
    <location>
        <position position="236"/>
    </location>
    <ligand>
        <name>L-serine</name>
        <dbReference type="ChEBI" id="CHEBI:33384"/>
    </ligand>
</feature>
<dbReference type="GO" id="GO:0006434">
    <property type="term" value="P:seryl-tRNA aminoacylation"/>
    <property type="evidence" value="ECO:0007669"/>
    <property type="project" value="InterPro"/>
</dbReference>
<dbReference type="PIRSF" id="PIRSF001529">
    <property type="entry name" value="Ser-tRNA-synth_IIa"/>
    <property type="match status" value="1"/>
</dbReference>
<protein>
    <recommendedName>
        <fullName evidence="1">serine--tRNA ligase</fullName>
        <ecNumber evidence="1">6.1.1.11</ecNumber>
    </recommendedName>
    <alternativeName>
        <fullName evidence="6">Seryl-tRNA synthetase</fullName>
    </alternativeName>
    <alternativeName>
        <fullName evidence="7">Seryl-tRNA(Ser) synthetase</fullName>
    </alternativeName>
</protein>
<feature type="binding site" evidence="8">
    <location>
        <position position="259"/>
    </location>
    <ligand>
        <name>L-serine</name>
        <dbReference type="ChEBI" id="CHEBI:33384"/>
    </ligand>
</feature>
<dbReference type="InterPro" id="IPR002314">
    <property type="entry name" value="aa-tRNA-synt_IIb"/>
</dbReference>
<name>A0A316UXR2_9BASI</name>
<dbReference type="SUPFAM" id="SSF55681">
    <property type="entry name" value="Class II aaRS and biotin synthetases"/>
    <property type="match status" value="1"/>
</dbReference>
<dbReference type="PANTHER" id="PTHR11778">
    <property type="entry name" value="SERYL-TRNA SYNTHETASE"/>
    <property type="match status" value="1"/>
</dbReference>
<feature type="binding site" evidence="9">
    <location>
        <begin position="335"/>
        <end position="338"/>
    </location>
    <ligand>
        <name>ATP</name>
        <dbReference type="ChEBI" id="CHEBI:30616"/>
    </ligand>
</feature>
<feature type="region of interest" description="Disordered" evidence="11">
    <location>
        <begin position="356"/>
        <end position="375"/>
    </location>
</feature>
<evidence type="ECO:0000259" key="12">
    <source>
        <dbReference type="PROSITE" id="PS50862"/>
    </source>
</evidence>
<organism evidence="13 14">
    <name type="scientific">Jaminaea rosea</name>
    <dbReference type="NCBI Taxonomy" id="1569628"/>
    <lineage>
        <taxon>Eukaryota</taxon>
        <taxon>Fungi</taxon>
        <taxon>Dikarya</taxon>
        <taxon>Basidiomycota</taxon>
        <taxon>Ustilaginomycotina</taxon>
        <taxon>Exobasidiomycetes</taxon>
        <taxon>Microstromatales</taxon>
        <taxon>Microstromatales incertae sedis</taxon>
        <taxon>Jaminaea</taxon>
    </lineage>
</organism>
<keyword evidence="3" id="KW-0547">Nucleotide-binding</keyword>
<evidence type="ECO:0000256" key="3">
    <source>
        <dbReference type="ARBA" id="ARBA00022741"/>
    </source>
</evidence>
<feature type="binding site" evidence="8">
    <location>
        <position position="205"/>
    </location>
    <ligand>
        <name>L-serine</name>
        <dbReference type="ChEBI" id="CHEBI:33384"/>
    </ligand>
</feature>
<dbReference type="Proteomes" id="UP000245884">
    <property type="component" value="Unassembled WGS sequence"/>
</dbReference>
<evidence type="ECO:0000256" key="5">
    <source>
        <dbReference type="ARBA" id="ARBA00023146"/>
    </source>
</evidence>
<dbReference type="OrthoDB" id="10264585at2759"/>
<evidence type="ECO:0000313" key="14">
    <source>
        <dbReference type="Proteomes" id="UP000245884"/>
    </source>
</evidence>
<evidence type="ECO:0000256" key="8">
    <source>
        <dbReference type="PIRSR" id="PIRSR001529-1"/>
    </source>
</evidence>
<evidence type="ECO:0000256" key="11">
    <source>
        <dbReference type="SAM" id="MobiDB-lite"/>
    </source>
</evidence>
<keyword evidence="5" id="KW-0030">Aminoacyl-tRNA synthetase</keyword>
<dbReference type="SUPFAM" id="SSF46589">
    <property type="entry name" value="tRNA-binding arm"/>
    <property type="match status" value="1"/>
</dbReference>
<feature type="domain" description="Aminoacyl-transfer RNA synthetases class-II family profile" evidence="12">
    <location>
        <begin position="134"/>
        <end position="394"/>
    </location>
</feature>
<evidence type="ECO:0000313" key="13">
    <source>
        <dbReference type="EMBL" id="PWN30002.1"/>
    </source>
</evidence>
<feature type="binding site" evidence="9">
    <location>
        <begin position="236"/>
        <end position="238"/>
    </location>
    <ligand>
        <name>ATP</name>
        <dbReference type="ChEBI" id="CHEBI:30616"/>
    </ligand>
</feature>
<dbReference type="STRING" id="1569628.A0A316UXR2"/>
<dbReference type="Pfam" id="PF00587">
    <property type="entry name" value="tRNA-synt_2b"/>
    <property type="match status" value="1"/>
</dbReference>
<feature type="site" description="Important for serine binding" evidence="8">
    <location>
        <position position="381"/>
    </location>
</feature>
<evidence type="ECO:0000256" key="2">
    <source>
        <dbReference type="ARBA" id="ARBA00022598"/>
    </source>
</evidence>
<keyword evidence="10" id="KW-0175">Coiled coil</keyword>
<accession>A0A316UXR2</accession>
<evidence type="ECO:0000256" key="7">
    <source>
        <dbReference type="ARBA" id="ARBA00034892"/>
    </source>
</evidence>
<feature type="coiled-coil region" evidence="10">
    <location>
        <begin position="34"/>
        <end position="61"/>
    </location>
</feature>
<keyword evidence="4 9" id="KW-0067">ATP-binding</keyword>
<gene>
    <name evidence="13" type="ORF">BDZ90DRAFT_215084</name>
</gene>
<evidence type="ECO:0000256" key="4">
    <source>
        <dbReference type="ARBA" id="ARBA00022840"/>
    </source>
</evidence>
<keyword evidence="14" id="KW-1185">Reference proteome</keyword>
<dbReference type="InterPro" id="IPR002317">
    <property type="entry name" value="Ser-tRNA-ligase_type_1"/>
</dbReference>
<evidence type="ECO:0000256" key="1">
    <source>
        <dbReference type="ARBA" id="ARBA00012840"/>
    </source>
</evidence>